<name>A0A838XEK3_9ACTN</name>
<evidence type="ECO:0000313" key="3">
    <source>
        <dbReference type="Proteomes" id="UP000550354"/>
    </source>
</evidence>
<dbReference type="AlphaFoldDB" id="A0A838XEK3"/>
<dbReference type="Pfam" id="PF13630">
    <property type="entry name" value="SdpI"/>
    <property type="match status" value="1"/>
</dbReference>
<keyword evidence="1" id="KW-1133">Transmembrane helix</keyword>
<gene>
    <name evidence="2" type="ORF">H1W00_07235</name>
</gene>
<accession>A0A838XEK3</accession>
<comment type="caution">
    <text evidence="2">The sequence shown here is derived from an EMBL/GenBank/DDBJ whole genome shotgun (WGS) entry which is preliminary data.</text>
</comment>
<dbReference type="Proteomes" id="UP000550354">
    <property type="component" value="Unassembled WGS sequence"/>
</dbReference>
<feature type="transmembrane region" description="Helical" evidence="1">
    <location>
        <begin position="6"/>
        <end position="26"/>
    </location>
</feature>
<feature type="transmembrane region" description="Helical" evidence="1">
    <location>
        <begin position="89"/>
        <end position="108"/>
    </location>
</feature>
<keyword evidence="1" id="KW-0472">Membrane</keyword>
<proteinExistence type="predicted"/>
<dbReference type="InterPro" id="IPR025962">
    <property type="entry name" value="SdpI/YhfL"/>
</dbReference>
<evidence type="ECO:0000313" key="2">
    <source>
        <dbReference type="EMBL" id="MBA4608267.1"/>
    </source>
</evidence>
<reference evidence="2 3" key="1">
    <citation type="submission" date="2020-07" db="EMBL/GenBank/DDBJ databases">
        <title>Draft genome and description of Aeromicrobium phoceense strain Marseille-Q0843 isolated from healthy skin swab.</title>
        <authorList>
            <person name="Boxberger M."/>
            <person name="La Scola B."/>
        </authorList>
    </citation>
    <scope>NUCLEOTIDE SEQUENCE [LARGE SCALE GENOMIC DNA]</scope>
    <source>
        <strain evidence="2 3">Marseille-Q0843</strain>
    </source>
</reference>
<organism evidence="2 3">
    <name type="scientific">Aeromicrobium phoceense</name>
    <dbReference type="NCBI Taxonomy" id="2754045"/>
    <lineage>
        <taxon>Bacteria</taxon>
        <taxon>Bacillati</taxon>
        <taxon>Actinomycetota</taxon>
        <taxon>Actinomycetes</taxon>
        <taxon>Propionibacteriales</taxon>
        <taxon>Nocardioidaceae</taxon>
        <taxon>Aeromicrobium</taxon>
    </lineage>
</organism>
<protein>
    <submittedName>
        <fullName evidence="2">SdpI family protein</fullName>
    </submittedName>
</protein>
<dbReference type="RefSeq" id="WP_181755004.1">
    <property type="nucleotide sequence ID" value="NZ_JACEOG010000001.1"/>
</dbReference>
<keyword evidence="1" id="KW-0812">Transmembrane</keyword>
<sequence length="120" mass="12195">MTEELVGRAVIGVVMLGVAALLWWMARAAAEGRLERNAFVGIRTPSTMANDGAWLAAHQRAERPTKAAALISAIVAAACLVPMPEAALVAVVLGGAAVILGLVIRAAVVGGRAARATTAD</sequence>
<keyword evidence="3" id="KW-1185">Reference proteome</keyword>
<dbReference type="EMBL" id="JACEOG010000001">
    <property type="protein sequence ID" value="MBA4608267.1"/>
    <property type="molecule type" value="Genomic_DNA"/>
</dbReference>
<evidence type="ECO:0000256" key="1">
    <source>
        <dbReference type="SAM" id="Phobius"/>
    </source>
</evidence>